<evidence type="ECO:0000256" key="1">
    <source>
        <dbReference type="ARBA" id="ARBA00008791"/>
    </source>
</evidence>
<evidence type="ECO:0000313" key="4">
    <source>
        <dbReference type="Proteomes" id="UP000579605"/>
    </source>
</evidence>
<dbReference type="AlphaFoldDB" id="A0A852ZT86"/>
<protein>
    <submittedName>
        <fullName evidence="3">Nucleotide-binding universal stress UspA family protein</fullName>
    </submittedName>
</protein>
<dbReference type="Proteomes" id="UP000579605">
    <property type="component" value="Unassembled WGS sequence"/>
</dbReference>
<dbReference type="PANTHER" id="PTHR46268">
    <property type="entry name" value="STRESS RESPONSE PROTEIN NHAX"/>
    <property type="match status" value="1"/>
</dbReference>
<dbReference type="RefSeq" id="WP_179789663.1">
    <property type="nucleotide sequence ID" value="NZ_BAAARR010000005.1"/>
</dbReference>
<keyword evidence="4" id="KW-1185">Reference proteome</keyword>
<comment type="caution">
    <text evidence="3">The sequence shown here is derived from an EMBL/GenBank/DDBJ whole genome shotgun (WGS) entry which is preliminary data.</text>
</comment>
<sequence>MTSRPDAESSRIVVGFDGSPCSERALEWAAGEARVHHSRMEVICAWEPVTRVAPPFFVYADEEFETEAQSILEAAAARLRTDGPVDLETKAVMAHPAAALIEASRGALLVVVGSHGHGGVAGTVLGSVSQRVAMHAHCPVVIVRPEPGHSGSA</sequence>
<dbReference type="InterPro" id="IPR006015">
    <property type="entry name" value="Universal_stress_UspA"/>
</dbReference>
<reference evidence="3 4" key="1">
    <citation type="submission" date="2020-07" db="EMBL/GenBank/DDBJ databases">
        <title>Sequencing the genomes of 1000 actinobacteria strains.</title>
        <authorList>
            <person name="Klenk H.-P."/>
        </authorList>
    </citation>
    <scope>NUCLEOTIDE SEQUENCE [LARGE SCALE GENOMIC DNA]</scope>
    <source>
        <strain evidence="3 4">DSM 18448</strain>
    </source>
</reference>
<dbReference type="CDD" id="cd00293">
    <property type="entry name" value="USP-like"/>
    <property type="match status" value="1"/>
</dbReference>
<gene>
    <name evidence="3" type="ORF">F4554_004848</name>
</gene>
<dbReference type="PANTHER" id="PTHR46268:SF6">
    <property type="entry name" value="UNIVERSAL STRESS PROTEIN UP12"/>
    <property type="match status" value="1"/>
</dbReference>
<dbReference type="Pfam" id="PF00582">
    <property type="entry name" value="Usp"/>
    <property type="match status" value="1"/>
</dbReference>
<evidence type="ECO:0000313" key="3">
    <source>
        <dbReference type="EMBL" id="NYH92210.1"/>
    </source>
</evidence>
<feature type="domain" description="UspA" evidence="2">
    <location>
        <begin position="10"/>
        <end position="144"/>
    </location>
</feature>
<evidence type="ECO:0000259" key="2">
    <source>
        <dbReference type="Pfam" id="PF00582"/>
    </source>
</evidence>
<dbReference type="SUPFAM" id="SSF52402">
    <property type="entry name" value="Adenine nucleotide alpha hydrolases-like"/>
    <property type="match status" value="1"/>
</dbReference>
<proteinExistence type="inferred from homology"/>
<dbReference type="PRINTS" id="PR01438">
    <property type="entry name" value="UNVRSLSTRESS"/>
</dbReference>
<dbReference type="InterPro" id="IPR014729">
    <property type="entry name" value="Rossmann-like_a/b/a_fold"/>
</dbReference>
<dbReference type="EMBL" id="JACBZH010000001">
    <property type="protein sequence ID" value="NYH92210.1"/>
    <property type="molecule type" value="Genomic_DNA"/>
</dbReference>
<name>A0A852ZT86_9ACTN</name>
<comment type="similarity">
    <text evidence="1">Belongs to the universal stress protein A family.</text>
</comment>
<dbReference type="InterPro" id="IPR006016">
    <property type="entry name" value="UspA"/>
</dbReference>
<dbReference type="Gene3D" id="3.40.50.620">
    <property type="entry name" value="HUPs"/>
    <property type="match status" value="1"/>
</dbReference>
<accession>A0A852ZT86</accession>
<organism evidence="3 4">
    <name type="scientific">Actinopolymorpha rutila</name>
    <dbReference type="NCBI Taxonomy" id="446787"/>
    <lineage>
        <taxon>Bacteria</taxon>
        <taxon>Bacillati</taxon>
        <taxon>Actinomycetota</taxon>
        <taxon>Actinomycetes</taxon>
        <taxon>Propionibacteriales</taxon>
        <taxon>Actinopolymorphaceae</taxon>
        <taxon>Actinopolymorpha</taxon>
    </lineage>
</organism>